<dbReference type="SUPFAM" id="SSF52317">
    <property type="entry name" value="Class I glutamine amidotransferase-like"/>
    <property type="match status" value="1"/>
</dbReference>
<name>A0A4R8LHQ5_9BURK</name>
<dbReference type="Proteomes" id="UP000295509">
    <property type="component" value="Unassembled WGS sequence"/>
</dbReference>
<sequence length="418" mass="45782">MDDGNLARKKITALNPFARKQNKCASPQHALCALILAAFTDKGVLVATTEYSVSDPNRSTARELVDRLDTSGATDQTTDRLGAELNVGFLLWPRFPLLSLAGLCDALRHAADLGDQSRPLRCTWKIVGASNEVVSSSCGVTVSIQAAFPDVTQFDYIVAIGGLLPYLNQVDPRYWDYLQQAADAGVALIGICTGSFVLARAGLMNDRVACVHSFHLEDYRKMFPALRVRSHADYLIDGNRITCAGGVSVIELATRLIGLHCGPDRASKVVHQMTVSRQSGPSFVERRRALGYLSVEDITVRHAIVLMEENLEAPLNISVIAKMSGTSVRNLERAFVAEVNTSPNEFYRRIRLRYARWMLLNTAKKVTAIAYECGFADSAHFIRVFKQAYGVTPGKLRASAGIAEAERENGDRHAAAHT</sequence>
<dbReference type="InterPro" id="IPR002818">
    <property type="entry name" value="DJ-1/PfpI"/>
</dbReference>
<evidence type="ECO:0000313" key="6">
    <source>
        <dbReference type="Proteomes" id="UP000295509"/>
    </source>
</evidence>
<dbReference type="AlphaFoldDB" id="A0A4R8LHQ5"/>
<feature type="domain" description="HTH araC/xylS-type" evidence="4">
    <location>
        <begin position="301"/>
        <end position="399"/>
    </location>
</feature>
<dbReference type="Pfam" id="PF01965">
    <property type="entry name" value="DJ-1_PfpI"/>
    <property type="match status" value="1"/>
</dbReference>
<dbReference type="SUPFAM" id="SSF46689">
    <property type="entry name" value="Homeodomain-like"/>
    <property type="match status" value="2"/>
</dbReference>
<evidence type="ECO:0000259" key="4">
    <source>
        <dbReference type="PROSITE" id="PS01124"/>
    </source>
</evidence>
<organism evidence="5 6">
    <name type="scientific">Paraburkholderia rhizosphaerae</name>
    <dbReference type="NCBI Taxonomy" id="480658"/>
    <lineage>
        <taxon>Bacteria</taxon>
        <taxon>Pseudomonadati</taxon>
        <taxon>Pseudomonadota</taxon>
        <taxon>Betaproteobacteria</taxon>
        <taxon>Burkholderiales</taxon>
        <taxon>Burkholderiaceae</taxon>
        <taxon>Paraburkholderia</taxon>
    </lineage>
</organism>
<dbReference type="GO" id="GO:0043565">
    <property type="term" value="F:sequence-specific DNA binding"/>
    <property type="evidence" value="ECO:0007669"/>
    <property type="project" value="InterPro"/>
</dbReference>
<dbReference type="CDD" id="cd03136">
    <property type="entry name" value="GATase1_AraC_ArgR_like"/>
    <property type="match status" value="1"/>
</dbReference>
<dbReference type="PROSITE" id="PS00041">
    <property type="entry name" value="HTH_ARAC_FAMILY_1"/>
    <property type="match status" value="1"/>
</dbReference>
<keyword evidence="1" id="KW-0805">Transcription regulation</keyword>
<dbReference type="InterPro" id="IPR020449">
    <property type="entry name" value="Tscrpt_reg_AraC-type_HTH"/>
</dbReference>
<evidence type="ECO:0000256" key="1">
    <source>
        <dbReference type="ARBA" id="ARBA00023015"/>
    </source>
</evidence>
<dbReference type="Gene3D" id="3.40.50.880">
    <property type="match status" value="1"/>
</dbReference>
<proteinExistence type="predicted"/>
<accession>A0A4R8LHQ5</accession>
<keyword evidence="2" id="KW-0238">DNA-binding</keyword>
<dbReference type="PROSITE" id="PS01124">
    <property type="entry name" value="HTH_ARAC_FAMILY_2"/>
    <property type="match status" value="1"/>
</dbReference>
<dbReference type="Pfam" id="PF12833">
    <property type="entry name" value="HTH_18"/>
    <property type="match status" value="1"/>
</dbReference>
<dbReference type="InterPro" id="IPR052158">
    <property type="entry name" value="INH-QAR"/>
</dbReference>
<dbReference type="SMART" id="SM00342">
    <property type="entry name" value="HTH_ARAC"/>
    <property type="match status" value="1"/>
</dbReference>
<dbReference type="InterPro" id="IPR009057">
    <property type="entry name" value="Homeodomain-like_sf"/>
</dbReference>
<dbReference type="PANTHER" id="PTHR43130">
    <property type="entry name" value="ARAC-FAMILY TRANSCRIPTIONAL REGULATOR"/>
    <property type="match status" value="1"/>
</dbReference>
<evidence type="ECO:0000256" key="3">
    <source>
        <dbReference type="ARBA" id="ARBA00023163"/>
    </source>
</evidence>
<comment type="caution">
    <text evidence="5">The sequence shown here is derived from an EMBL/GenBank/DDBJ whole genome shotgun (WGS) entry which is preliminary data.</text>
</comment>
<dbReference type="InterPro" id="IPR029062">
    <property type="entry name" value="Class_I_gatase-like"/>
</dbReference>
<protein>
    <submittedName>
        <fullName evidence="5">AraC family transcriptional regulator with amidase-like domain</fullName>
    </submittedName>
</protein>
<evidence type="ECO:0000256" key="2">
    <source>
        <dbReference type="ARBA" id="ARBA00023125"/>
    </source>
</evidence>
<dbReference type="InterPro" id="IPR018060">
    <property type="entry name" value="HTH_AraC"/>
</dbReference>
<dbReference type="PRINTS" id="PR00032">
    <property type="entry name" value="HTHARAC"/>
</dbReference>
<keyword evidence="3" id="KW-0804">Transcription</keyword>
<dbReference type="EMBL" id="SORE01000020">
    <property type="protein sequence ID" value="TDY42766.1"/>
    <property type="molecule type" value="Genomic_DNA"/>
</dbReference>
<reference evidence="5 6" key="1">
    <citation type="submission" date="2019-03" db="EMBL/GenBank/DDBJ databases">
        <title>Genomic Encyclopedia of Type Strains, Phase III (KMG-III): the genomes of soil and plant-associated and newly described type strains.</title>
        <authorList>
            <person name="Whitman W."/>
        </authorList>
    </citation>
    <scope>NUCLEOTIDE SEQUENCE [LARGE SCALE GENOMIC DNA]</scope>
    <source>
        <strain evidence="5 6">LMG 29544</strain>
    </source>
</reference>
<evidence type="ECO:0000313" key="5">
    <source>
        <dbReference type="EMBL" id="TDY42766.1"/>
    </source>
</evidence>
<gene>
    <name evidence="5" type="ORF">BX592_120130</name>
</gene>
<keyword evidence="6" id="KW-1185">Reference proteome</keyword>
<dbReference type="PANTHER" id="PTHR43130:SF3">
    <property type="entry name" value="HTH-TYPE TRANSCRIPTIONAL REGULATOR RV1931C"/>
    <property type="match status" value="1"/>
</dbReference>
<dbReference type="InterPro" id="IPR018062">
    <property type="entry name" value="HTH_AraC-typ_CS"/>
</dbReference>
<dbReference type="GO" id="GO:0003700">
    <property type="term" value="F:DNA-binding transcription factor activity"/>
    <property type="evidence" value="ECO:0007669"/>
    <property type="project" value="InterPro"/>
</dbReference>
<dbReference type="OrthoDB" id="9816344at2"/>
<dbReference type="Gene3D" id="1.10.10.60">
    <property type="entry name" value="Homeodomain-like"/>
    <property type="match status" value="1"/>
</dbReference>